<dbReference type="Pfam" id="PF12028">
    <property type="entry name" value="DUF3515"/>
    <property type="match status" value="1"/>
</dbReference>
<feature type="chain" id="PRO_5039643217" description="DUF3515 family protein" evidence="1">
    <location>
        <begin position="25"/>
        <end position="159"/>
    </location>
</feature>
<evidence type="ECO:0008006" key="4">
    <source>
        <dbReference type="Google" id="ProtNLM"/>
    </source>
</evidence>
<reference evidence="2 3" key="1">
    <citation type="submission" date="2020-08" db="EMBL/GenBank/DDBJ databases">
        <title>Sequencing the genomes of 1000 actinobacteria strains.</title>
        <authorList>
            <person name="Klenk H.-P."/>
        </authorList>
    </citation>
    <scope>NUCLEOTIDE SEQUENCE [LARGE SCALE GENOMIC DNA]</scope>
    <source>
        <strain evidence="2 3">DSM 17945</strain>
    </source>
</reference>
<name>A0A7W9JIQ0_9MICC</name>
<comment type="caution">
    <text evidence="2">The sequence shown here is derived from an EMBL/GenBank/DDBJ whole genome shotgun (WGS) entry which is preliminary data.</text>
</comment>
<sequence length="159" mass="16253">MESRPLRPLALLLTAVALGATACAGRVATVEAAPDAANPECAPAMVAMPDALGDAALRPTDSQATAVWGDPAAVVLRCGVPVPGPTTDRCISVDGVDWVIRDEDENWRIVTYGRDPAVEVLFGKDKASSDTVMVGLASAVAQIDADGGCVNLQDATPVG</sequence>
<dbReference type="EMBL" id="JACHMW010000001">
    <property type="protein sequence ID" value="MBB5848419.1"/>
    <property type="molecule type" value="Genomic_DNA"/>
</dbReference>
<dbReference type="RefSeq" id="WP_184171537.1">
    <property type="nucleotide sequence ID" value="NZ_BAABAG010000001.1"/>
</dbReference>
<protein>
    <recommendedName>
        <fullName evidence="4">DUF3515 family protein</fullName>
    </recommendedName>
</protein>
<dbReference type="PROSITE" id="PS51257">
    <property type="entry name" value="PROKAR_LIPOPROTEIN"/>
    <property type="match status" value="1"/>
</dbReference>
<feature type="signal peptide" evidence="1">
    <location>
        <begin position="1"/>
        <end position="24"/>
    </location>
</feature>
<evidence type="ECO:0000256" key="1">
    <source>
        <dbReference type="SAM" id="SignalP"/>
    </source>
</evidence>
<evidence type="ECO:0000313" key="3">
    <source>
        <dbReference type="Proteomes" id="UP000567246"/>
    </source>
</evidence>
<evidence type="ECO:0000313" key="2">
    <source>
        <dbReference type="EMBL" id="MBB5848419.1"/>
    </source>
</evidence>
<proteinExistence type="predicted"/>
<organism evidence="2 3">
    <name type="scientific">Micrococcus endophyticus</name>
    <dbReference type="NCBI Taxonomy" id="455343"/>
    <lineage>
        <taxon>Bacteria</taxon>
        <taxon>Bacillati</taxon>
        <taxon>Actinomycetota</taxon>
        <taxon>Actinomycetes</taxon>
        <taxon>Micrococcales</taxon>
        <taxon>Micrococcaceae</taxon>
        <taxon>Micrococcus</taxon>
    </lineage>
</organism>
<keyword evidence="3" id="KW-1185">Reference proteome</keyword>
<dbReference type="Proteomes" id="UP000567246">
    <property type="component" value="Unassembled WGS sequence"/>
</dbReference>
<keyword evidence="1" id="KW-0732">Signal</keyword>
<dbReference type="InterPro" id="IPR021903">
    <property type="entry name" value="DUF3515"/>
</dbReference>
<accession>A0A7W9JIQ0</accession>
<gene>
    <name evidence="2" type="ORF">HDA33_000983</name>
</gene>
<dbReference type="AlphaFoldDB" id="A0A7W9JIQ0"/>